<proteinExistence type="predicted"/>
<keyword evidence="1" id="KW-0812">Transmembrane</keyword>
<keyword evidence="3" id="KW-1185">Reference proteome</keyword>
<evidence type="ECO:0000313" key="3">
    <source>
        <dbReference type="Proteomes" id="UP000321172"/>
    </source>
</evidence>
<reference evidence="2 3" key="1">
    <citation type="journal article" date="2013" name="J. Microbiol. Biotechnol.">
        <title>Novosphingobium ginsenosidimutans sp. nov., with the ability to convert ginsenoside.</title>
        <authorList>
            <person name="Kim J.K."/>
            <person name="He D."/>
            <person name="Liu Q.M."/>
            <person name="Park H.Y."/>
            <person name="Jung M.S."/>
            <person name="Yoon M.H."/>
            <person name="Kim S.C."/>
            <person name="Im W.T."/>
        </authorList>
    </citation>
    <scope>NUCLEOTIDE SEQUENCE [LARGE SCALE GENOMIC DNA]</scope>
    <source>
        <strain evidence="2 3">FW-6</strain>
    </source>
</reference>
<dbReference type="OrthoDB" id="8477220at2"/>
<feature type="transmembrane region" description="Helical" evidence="1">
    <location>
        <begin position="230"/>
        <end position="248"/>
    </location>
</feature>
<sequence>MLESGTAPRGALRVGGVSVALEQLVLVLAMRCERIFCLAGRMTPEIAALQHEAERAGARFQLIPGPRGLLGQVTATDEVIALADGLFASVGDAVALLEPGPTVLVQPAESGVEAGFERIDPSLASGGALRIPGRLVERLADLPHDCDAFSALLRIALQAGIAQRPLPPAGQGDGFWTLLANEEQAHALEPLWIRRRIRHVRPFSPTRGLARLLVRSFGPALLHAGSGSRFVISGAVVLLALALGIGSLGWPGPALGAVALAWLLGEATAVLRRIEADRVVPPGRNLSLRSLFDWSVDALLVTLIAWSVPAGPWLGPLDRLFPPLMLLALLRIVPRVLSQAWTAWLEDRALLAILIGLGLLAGAGAPMVYGLAIALAACGILWPQGAGRLTPS</sequence>
<organism evidence="2 3">
    <name type="scientific">Novosphingobium ginsenosidimutans</name>
    <dbReference type="NCBI Taxonomy" id="1176536"/>
    <lineage>
        <taxon>Bacteria</taxon>
        <taxon>Pseudomonadati</taxon>
        <taxon>Pseudomonadota</taxon>
        <taxon>Alphaproteobacteria</taxon>
        <taxon>Sphingomonadales</taxon>
        <taxon>Sphingomonadaceae</taxon>
        <taxon>Novosphingobium</taxon>
    </lineage>
</organism>
<gene>
    <name evidence="2" type="ORF">FRF71_11775</name>
</gene>
<dbReference type="RefSeq" id="WP_147090833.1">
    <property type="nucleotide sequence ID" value="NZ_BAABJD010000002.1"/>
</dbReference>
<evidence type="ECO:0000313" key="2">
    <source>
        <dbReference type="EMBL" id="QEA16754.1"/>
    </source>
</evidence>
<dbReference type="Proteomes" id="UP000321172">
    <property type="component" value="Chromosome"/>
</dbReference>
<evidence type="ECO:0000256" key="1">
    <source>
        <dbReference type="SAM" id="Phobius"/>
    </source>
</evidence>
<accession>A0A5B8S6E1</accession>
<dbReference type="AlphaFoldDB" id="A0A5B8S6E1"/>
<dbReference type="KEGG" id="ngf:FRF71_11775"/>
<protein>
    <submittedName>
        <fullName evidence="2">Uncharacterized protein</fullName>
    </submittedName>
</protein>
<keyword evidence="1" id="KW-0472">Membrane</keyword>
<feature type="transmembrane region" description="Helical" evidence="1">
    <location>
        <begin position="349"/>
        <end position="382"/>
    </location>
</feature>
<dbReference type="EMBL" id="CP042345">
    <property type="protein sequence ID" value="QEA16754.1"/>
    <property type="molecule type" value="Genomic_DNA"/>
</dbReference>
<keyword evidence="1" id="KW-1133">Transmembrane helix</keyword>
<name>A0A5B8S6E1_9SPHN</name>